<proteinExistence type="predicted"/>
<reference evidence="3" key="1">
    <citation type="submission" date="2012-11" db="EMBL/GenBank/DDBJ databases">
        <authorList>
            <person name="Lucero-Rivera Y.E."/>
            <person name="Tovar-Ramirez D."/>
        </authorList>
    </citation>
    <scope>NUCLEOTIDE SEQUENCE [LARGE SCALE GENOMIC DNA]</scope>
    <source>
        <strain evidence="3">Araruama</strain>
    </source>
</reference>
<protein>
    <submittedName>
        <fullName evidence="2">Uncharacterized protein</fullName>
    </submittedName>
</protein>
<evidence type="ECO:0000313" key="3">
    <source>
        <dbReference type="Proteomes" id="UP000189670"/>
    </source>
</evidence>
<sequence>MSNNQETDFGFRIRPLSKPDKSSENSQHLNLKKRSSCIKKPPKPDVHPTSKELPGTSENAMAARFQSAQLALTFIGAVAGAG</sequence>
<comment type="caution">
    <text evidence="2">The sequence shown here is derived from an EMBL/GenBank/DDBJ whole genome shotgun (WGS) entry which is preliminary data.</text>
</comment>
<gene>
    <name evidence="2" type="ORF">OMM_12048</name>
</gene>
<feature type="non-terminal residue" evidence="2">
    <location>
        <position position="82"/>
    </location>
</feature>
<evidence type="ECO:0000313" key="2">
    <source>
        <dbReference type="EMBL" id="ETR67025.1"/>
    </source>
</evidence>
<feature type="compositionally biased region" description="Basic residues" evidence="1">
    <location>
        <begin position="30"/>
        <end position="41"/>
    </location>
</feature>
<evidence type="ECO:0000256" key="1">
    <source>
        <dbReference type="SAM" id="MobiDB-lite"/>
    </source>
</evidence>
<name>A0A1V1NWU5_9BACT</name>
<dbReference type="Proteomes" id="UP000189670">
    <property type="component" value="Unassembled WGS sequence"/>
</dbReference>
<feature type="region of interest" description="Disordered" evidence="1">
    <location>
        <begin position="1"/>
        <end position="59"/>
    </location>
</feature>
<dbReference type="EMBL" id="ATBP01001598">
    <property type="protein sequence ID" value="ETR67025.1"/>
    <property type="molecule type" value="Genomic_DNA"/>
</dbReference>
<accession>A0A1V1NWU5</accession>
<dbReference type="AlphaFoldDB" id="A0A1V1NWU5"/>
<organism evidence="2 3">
    <name type="scientific">Candidatus Magnetoglobus multicellularis str. Araruama</name>
    <dbReference type="NCBI Taxonomy" id="890399"/>
    <lineage>
        <taxon>Bacteria</taxon>
        <taxon>Pseudomonadati</taxon>
        <taxon>Thermodesulfobacteriota</taxon>
        <taxon>Desulfobacteria</taxon>
        <taxon>Desulfobacterales</taxon>
        <taxon>Desulfobacteraceae</taxon>
        <taxon>Candidatus Magnetoglobus</taxon>
    </lineage>
</organism>